<sequence>MAMVSSSSAVAYKHNNHPTRASTAPHLSTKSIASVSERRGFGLHRYLSEEPDESSSGCVDGMPLSIASAIASYPISPTPRGEMGAEKLHRQRYKPSLTNPPTQ</sequence>
<feature type="region of interest" description="Disordered" evidence="1">
    <location>
        <begin position="75"/>
        <end position="103"/>
    </location>
</feature>
<evidence type="ECO:0000313" key="2">
    <source>
        <dbReference type="EMBL" id="KAL3792628.1"/>
    </source>
</evidence>
<comment type="caution">
    <text evidence="2">The sequence shown here is derived from an EMBL/GenBank/DDBJ whole genome shotgun (WGS) entry which is preliminary data.</text>
</comment>
<dbReference type="Proteomes" id="UP001530400">
    <property type="component" value="Unassembled WGS sequence"/>
</dbReference>
<keyword evidence="3" id="KW-1185">Reference proteome</keyword>
<protein>
    <submittedName>
        <fullName evidence="2">Uncharacterized protein</fullName>
    </submittedName>
</protein>
<proteinExistence type="predicted"/>
<dbReference type="EMBL" id="JALLPJ020000424">
    <property type="protein sequence ID" value="KAL3792628.1"/>
    <property type="molecule type" value="Genomic_DNA"/>
</dbReference>
<reference evidence="2 3" key="1">
    <citation type="submission" date="2024-10" db="EMBL/GenBank/DDBJ databases">
        <title>Updated reference genomes for cyclostephanoid diatoms.</title>
        <authorList>
            <person name="Roberts W.R."/>
            <person name="Alverson A.J."/>
        </authorList>
    </citation>
    <scope>NUCLEOTIDE SEQUENCE [LARGE SCALE GENOMIC DNA]</scope>
    <source>
        <strain evidence="2 3">AJA010-31</strain>
    </source>
</reference>
<feature type="region of interest" description="Disordered" evidence="1">
    <location>
        <begin position="1"/>
        <end position="33"/>
    </location>
</feature>
<organism evidence="2 3">
    <name type="scientific">Cyclotella atomus</name>
    <dbReference type="NCBI Taxonomy" id="382360"/>
    <lineage>
        <taxon>Eukaryota</taxon>
        <taxon>Sar</taxon>
        <taxon>Stramenopiles</taxon>
        <taxon>Ochrophyta</taxon>
        <taxon>Bacillariophyta</taxon>
        <taxon>Coscinodiscophyceae</taxon>
        <taxon>Thalassiosirophycidae</taxon>
        <taxon>Stephanodiscales</taxon>
        <taxon>Stephanodiscaceae</taxon>
        <taxon>Cyclotella</taxon>
    </lineage>
</organism>
<accession>A0ABD3PXC4</accession>
<gene>
    <name evidence="2" type="ORF">ACHAWO_008789</name>
</gene>
<name>A0ABD3PXC4_9STRA</name>
<feature type="compositionally biased region" description="Low complexity" evidence="1">
    <location>
        <begin position="1"/>
        <end position="11"/>
    </location>
</feature>
<feature type="compositionally biased region" description="Polar residues" evidence="1">
    <location>
        <begin position="18"/>
        <end position="33"/>
    </location>
</feature>
<evidence type="ECO:0000313" key="3">
    <source>
        <dbReference type="Proteomes" id="UP001530400"/>
    </source>
</evidence>
<evidence type="ECO:0000256" key="1">
    <source>
        <dbReference type="SAM" id="MobiDB-lite"/>
    </source>
</evidence>
<dbReference type="AlphaFoldDB" id="A0ABD3PXC4"/>